<dbReference type="AlphaFoldDB" id="A0A7Y7USY0"/>
<accession>A0A7Y7USY0</accession>
<sequence length="155" mass="17002">MSGDSRDYSLDISEYLFRLTTESLRLLSNETKCYQSLASMVDKLAESRVSHALAQHDLETLREHLSKIPTNGSIRIHLKITKTSADNLLEAKQRLSEELCSDLTVADAISMLLFDYVVEQSASKLLSKMGIEGAGDSSVAVENQPGDSGNVVPLK</sequence>
<dbReference type="Proteomes" id="UP000531581">
    <property type="component" value="Unassembled WGS sequence"/>
</dbReference>
<evidence type="ECO:0000313" key="5">
    <source>
        <dbReference type="Proteomes" id="UP000557656"/>
    </source>
</evidence>
<feature type="region of interest" description="Disordered" evidence="1">
    <location>
        <begin position="136"/>
        <end position="155"/>
    </location>
</feature>
<evidence type="ECO:0000313" key="2">
    <source>
        <dbReference type="EMBL" id="NNG55650.1"/>
    </source>
</evidence>
<dbReference type="EMBL" id="JABYQV010000013">
    <property type="protein sequence ID" value="NVP32236.1"/>
    <property type="molecule type" value="Genomic_DNA"/>
</dbReference>
<reference evidence="4 5" key="1">
    <citation type="submission" date="2020-05" db="EMBL/GenBank/DDBJ databases">
        <title>Draft Genome Sequences of Sphingomonas sp. Isolated from the International Space Station.</title>
        <authorList>
            <person name="Bijlani S."/>
            <person name="Singh N.K."/>
            <person name="Mason C.E."/>
            <person name="Wang C.C."/>
            <person name="Venkateswaran K."/>
        </authorList>
    </citation>
    <scope>NUCLEOTIDE SEQUENCE [LARGE SCALE GENOMIC DNA]</scope>
    <source>
        <strain evidence="2 5">IIF7SW-B5</strain>
        <strain evidence="3">ISS-IIF7SWP</strain>
    </source>
</reference>
<dbReference type="EMBL" id="JABEOV010000041">
    <property type="protein sequence ID" value="NNG55650.1"/>
    <property type="molecule type" value="Genomic_DNA"/>
</dbReference>
<proteinExistence type="predicted"/>
<comment type="caution">
    <text evidence="3">The sequence shown here is derived from an EMBL/GenBank/DDBJ whole genome shotgun (WGS) entry which is preliminary data.</text>
</comment>
<protein>
    <submittedName>
        <fullName evidence="3">Uncharacterized protein</fullName>
    </submittedName>
</protein>
<evidence type="ECO:0000313" key="3">
    <source>
        <dbReference type="EMBL" id="NVP32236.1"/>
    </source>
</evidence>
<evidence type="ECO:0000313" key="4">
    <source>
        <dbReference type="Proteomes" id="UP000531581"/>
    </source>
</evidence>
<dbReference type="RefSeq" id="WP_170172282.1">
    <property type="nucleotide sequence ID" value="NZ_JABEOV010000041.1"/>
</dbReference>
<keyword evidence="5" id="KW-1185">Reference proteome</keyword>
<name>A0A7Y7USY0_9SPHN</name>
<gene>
    <name evidence="2" type="ORF">HKX05_20140</name>
    <name evidence="3" type="ORF">HLV41_14380</name>
</gene>
<dbReference type="Proteomes" id="UP000557656">
    <property type="component" value="Unassembled WGS sequence"/>
</dbReference>
<evidence type="ECO:0000256" key="1">
    <source>
        <dbReference type="SAM" id="MobiDB-lite"/>
    </source>
</evidence>
<organism evidence="3 4">
    <name type="scientific">Sphingomonas sanguinis</name>
    <dbReference type="NCBI Taxonomy" id="33051"/>
    <lineage>
        <taxon>Bacteria</taxon>
        <taxon>Pseudomonadati</taxon>
        <taxon>Pseudomonadota</taxon>
        <taxon>Alphaproteobacteria</taxon>
        <taxon>Sphingomonadales</taxon>
        <taxon>Sphingomonadaceae</taxon>
        <taxon>Sphingomonas</taxon>
    </lineage>
</organism>